<dbReference type="AlphaFoldDB" id="A0A838BSW1"/>
<dbReference type="GO" id="GO:0016758">
    <property type="term" value="F:hexosyltransferase activity"/>
    <property type="evidence" value="ECO:0007669"/>
    <property type="project" value="InterPro"/>
</dbReference>
<dbReference type="InterPro" id="IPR049591">
    <property type="entry name" value="CE4_u4-like"/>
</dbReference>
<dbReference type="InterPro" id="IPR011330">
    <property type="entry name" value="Glyco_hydro/deAcase_b/a-brl"/>
</dbReference>
<dbReference type="Pfam" id="PF04101">
    <property type="entry name" value="Glyco_tran_28_C"/>
    <property type="match status" value="1"/>
</dbReference>
<dbReference type="PANTHER" id="PTHR21015">
    <property type="entry name" value="UDP-N-ACETYLGLUCOSAMINE--N-ACETYLMURAMYL-(PENTAPEPTIDE) PYROPHOSPHORYL-UNDECAPRENOL N-ACETYLGLUCOSAMINE TRANSFERASE 1"/>
    <property type="match status" value="1"/>
</dbReference>
<organism evidence="2 3">
    <name type="scientific">Microvirga mediterraneensis</name>
    <dbReference type="NCBI Taxonomy" id="2754695"/>
    <lineage>
        <taxon>Bacteria</taxon>
        <taxon>Pseudomonadati</taxon>
        <taxon>Pseudomonadota</taxon>
        <taxon>Alphaproteobacteria</taxon>
        <taxon>Hyphomicrobiales</taxon>
        <taxon>Methylobacteriaceae</taxon>
        <taxon>Microvirga</taxon>
    </lineage>
</organism>
<proteinExistence type="predicted"/>
<dbReference type="SUPFAM" id="SSF88713">
    <property type="entry name" value="Glycoside hydrolase/deacetylase"/>
    <property type="match status" value="1"/>
</dbReference>
<name>A0A838BSW1_9HYPH</name>
<comment type="caution">
    <text evidence="2">The sequence shown here is derived from an EMBL/GenBank/DDBJ whole genome shotgun (WGS) entry which is preliminary data.</text>
</comment>
<dbReference type="CDD" id="cd10928">
    <property type="entry name" value="CE4_u4"/>
    <property type="match status" value="1"/>
</dbReference>
<dbReference type="PANTHER" id="PTHR21015:SF28">
    <property type="entry name" value="SLL1722 PROTEIN"/>
    <property type="match status" value="1"/>
</dbReference>
<dbReference type="Proteomes" id="UP000572984">
    <property type="component" value="Unassembled WGS sequence"/>
</dbReference>
<evidence type="ECO:0000313" key="3">
    <source>
        <dbReference type="Proteomes" id="UP000572984"/>
    </source>
</evidence>
<protein>
    <submittedName>
        <fullName evidence="2">Glycosyl transferase family 28</fullName>
    </submittedName>
</protein>
<evidence type="ECO:0000313" key="2">
    <source>
        <dbReference type="EMBL" id="MBA1158139.1"/>
    </source>
</evidence>
<accession>A0A838BSW1</accession>
<dbReference type="Gene3D" id="3.20.20.370">
    <property type="entry name" value="Glycoside hydrolase/deacetylase"/>
    <property type="match status" value="1"/>
</dbReference>
<keyword evidence="2" id="KW-0808">Transferase</keyword>
<dbReference type="EMBL" id="JACDXJ010000001">
    <property type="protein sequence ID" value="MBA1158139.1"/>
    <property type="molecule type" value="Genomic_DNA"/>
</dbReference>
<dbReference type="GO" id="GO:0005975">
    <property type="term" value="P:carbohydrate metabolic process"/>
    <property type="evidence" value="ECO:0007669"/>
    <property type="project" value="InterPro"/>
</dbReference>
<dbReference type="Gene3D" id="3.40.50.2000">
    <property type="entry name" value="Glycogen Phosphorylase B"/>
    <property type="match status" value="2"/>
</dbReference>
<dbReference type="InterPro" id="IPR007235">
    <property type="entry name" value="Glyco_trans_28_C"/>
</dbReference>
<reference evidence="2 3" key="1">
    <citation type="submission" date="2020-07" db="EMBL/GenBank/DDBJ databases">
        <title>Draft genome and description of Microvirga mediterraneensis Marseille-Q2068 sp. nov.</title>
        <authorList>
            <person name="Boxberger M."/>
        </authorList>
    </citation>
    <scope>NUCLEOTIDE SEQUENCE [LARGE SCALE GENOMIC DNA]</scope>
    <source>
        <strain evidence="2 3">Marseille-Q2068</strain>
    </source>
</reference>
<dbReference type="RefSeq" id="WP_181053560.1">
    <property type="nucleotide sequence ID" value="NZ_JACDXJ010000001.1"/>
</dbReference>
<feature type="domain" description="Glycosyl transferase family 28 C-terminal" evidence="1">
    <location>
        <begin position="211"/>
        <end position="354"/>
    </location>
</feature>
<evidence type="ECO:0000259" key="1">
    <source>
        <dbReference type="Pfam" id="PF04101"/>
    </source>
</evidence>
<dbReference type="SUPFAM" id="SSF53756">
    <property type="entry name" value="UDP-Glycosyltransferase/glycogen phosphorylase"/>
    <property type="match status" value="1"/>
</dbReference>
<sequence length="646" mass="70277">MSLRVLIAVTHLLGAGHLTRAAALARAFARKGHTATLVSGGSPARLTDLENVTFVQLPPVRTVGTDFKTLLGDDLAPVDEAYLERRRVLLLDTLKTARPDLLITELFPFGRRVLADEFSTLLDAARRMSPRPLVLSSIRDILVASSKASRLAETHERVLRDYDAVLVHGDPELAPLEASWPLDERIRPLIRYTGYVDENDDSVPVNRRHGIVVSGGSSAASLPLYRAALAAAQDFADRPWRILVGRGVADTEFLALQESAPAHVTVERARPDFRALLSGAEVSVSQAGYNTVVDLLRCGVPSVLVPFEAGSETEQRLRAERLAARGLAEIVPEAALSPRRLADAIRRGLARPSSPTPAIALDGAMRTVAIAESLVSSSPALHRTIDWSSLDRALDQARERGIPVRFWWRDDDAVADTPQLDRLLGLARRYDAGIGLAVIPEGIEASLAKRLAEEPKVFALVHGWSHADHAPAGEKKAEFGPHRALDRMATEAERALHVAREHLGSRLLPVFVPPWNRISRDLVPGLTDLGFRGLSTFTDRKNAQPAPGLVQVNTHVDPIDWHGTRSLADPALIVAALAGAVERRVAGVADPEEPIGFLTHHLVHDDVIWALCERLIARLAVRGIGFLCPDACFGLETRSQLRSNGD</sequence>
<keyword evidence="3" id="KW-1185">Reference proteome</keyword>
<gene>
    <name evidence="2" type="ORF">H0S73_18680</name>
</gene>